<name>A0A4R3Z143_9FIRM</name>
<reference evidence="2 3" key="1">
    <citation type="submission" date="2019-03" db="EMBL/GenBank/DDBJ databases">
        <title>Genomic Encyclopedia of Type Strains, Phase IV (KMG-IV): sequencing the most valuable type-strain genomes for metagenomic binning, comparative biology and taxonomic classification.</title>
        <authorList>
            <person name="Goeker M."/>
        </authorList>
    </citation>
    <scope>NUCLEOTIDE SEQUENCE [LARGE SCALE GENOMIC DNA]</scope>
    <source>
        <strain evidence="2 3">DSM 29487</strain>
    </source>
</reference>
<organism evidence="2 3">
    <name type="scientific">Longibaculum muris</name>
    <dbReference type="NCBI Taxonomy" id="1796628"/>
    <lineage>
        <taxon>Bacteria</taxon>
        <taxon>Bacillati</taxon>
        <taxon>Bacillota</taxon>
        <taxon>Erysipelotrichia</taxon>
        <taxon>Erysipelotrichales</taxon>
        <taxon>Coprobacillaceae</taxon>
        <taxon>Longibaculum</taxon>
    </lineage>
</organism>
<evidence type="ECO:0000313" key="3">
    <source>
        <dbReference type="Proteomes" id="UP000295515"/>
    </source>
</evidence>
<feature type="transmembrane region" description="Helical" evidence="1">
    <location>
        <begin position="6"/>
        <end position="24"/>
    </location>
</feature>
<evidence type="ECO:0000313" key="2">
    <source>
        <dbReference type="EMBL" id="TCV99366.1"/>
    </source>
</evidence>
<dbReference type="Proteomes" id="UP000295515">
    <property type="component" value="Unassembled WGS sequence"/>
</dbReference>
<dbReference type="GeneID" id="98915443"/>
<keyword evidence="1" id="KW-0472">Membrane</keyword>
<feature type="transmembrane region" description="Helical" evidence="1">
    <location>
        <begin position="36"/>
        <end position="55"/>
    </location>
</feature>
<dbReference type="AlphaFoldDB" id="A0A4R3Z143"/>
<dbReference type="RefSeq" id="WP_066445399.1">
    <property type="nucleotide sequence ID" value="NZ_JANKBF010000011.1"/>
</dbReference>
<feature type="transmembrane region" description="Helical" evidence="1">
    <location>
        <begin position="103"/>
        <end position="123"/>
    </location>
</feature>
<proteinExistence type="predicted"/>
<dbReference type="EMBL" id="SMCQ01000010">
    <property type="protein sequence ID" value="TCV99366.1"/>
    <property type="molecule type" value="Genomic_DNA"/>
</dbReference>
<comment type="caution">
    <text evidence="2">The sequence shown here is derived from an EMBL/GenBank/DDBJ whole genome shotgun (WGS) entry which is preliminary data.</text>
</comment>
<evidence type="ECO:0000256" key="1">
    <source>
        <dbReference type="SAM" id="Phobius"/>
    </source>
</evidence>
<keyword evidence="3" id="KW-1185">Reference proteome</keyword>
<feature type="transmembrane region" description="Helical" evidence="1">
    <location>
        <begin position="61"/>
        <end position="82"/>
    </location>
</feature>
<feature type="transmembrane region" description="Helical" evidence="1">
    <location>
        <begin position="129"/>
        <end position="152"/>
    </location>
</feature>
<keyword evidence="1" id="KW-0812">Transmembrane</keyword>
<accession>A0A4R3Z143</accession>
<protein>
    <submittedName>
        <fullName evidence="2">Putative ABC transporter type IV</fullName>
    </submittedName>
</protein>
<dbReference type="Pfam" id="PF06541">
    <property type="entry name" value="ABC_trans_CmpB"/>
    <property type="match status" value="1"/>
</dbReference>
<sequence>MIIYFSIYCFLGYLMESIYVSLLSRRVISSGLFKGPFIPLYGFGACLLIVLSPYLKNSFLLSFFIGGIAMTLLEYLASHYIEKSFQTKCWDYSKHHFHYQGRICLFYFLMWCFLSLCFIQYIHPFFVSLHLINDTNCLIALIYLSFLLKAYIDCLQIKKIDGLDIH</sequence>
<gene>
    <name evidence="2" type="ORF">EDD60_11058</name>
</gene>
<dbReference type="InterPro" id="IPR010540">
    <property type="entry name" value="CmpB_TMEM229"/>
</dbReference>
<keyword evidence="1" id="KW-1133">Transmembrane helix</keyword>